<dbReference type="EMBL" id="QGKY02001015">
    <property type="protein sequence ID" value="KAF2571811.1"/>
    <property type="molecule type" value="Genomic_DNA"/>
</dbReference>
<sequence length="83" mass="9432">MDFKLGRATSFPASLDCPDRVLALSAGHAEGHRYSFLDSTARTARTTRLELQYYPRPDDRTSELNLGFPELNLGFYWCSGMLR</sequence>
<protein>
    <submittedName>
        <fullName evidence="1">Uncharacterized protein</fullName>
    </submittedName>
</protein>
<proteinExistence type="predicted"/>
<organism evidence="1">
    <name type="scientific">Brassica cretica</name>
    <name type="common">Mustard</name>
    <dbReference type="NCBI Taxonomy" id="69181"/>
    <lineage>
        <taxon>Eukaryota</taxon>
        <taxon>Viridiplantae</taxon>
        <taxon>Streptophyta</taxon>
        <taxon>Embryophyta</taxon>
        <taxon>Tracheophyta</taxon>
        <taxon>Spermatophyta</taxon>
        <taxon>Magnoliopsida</taxon>
        <taxon>eudicotyledons</taxon>
        <taxon>Gunneridae</taxon>
        <taxon>Pentapetalae</taxon>
        <taxon>rosids</taxon>
        <taxon>malvids</taxon>
        <taxon>Brassicales</taxon>
        <taxon>Brassicaceae</taxon>
        <taxon>Brassiceae</taxon>
        <taxon>Brassica</taxon>
    </lineage>
</organism>
<reference evidence="1" key="1">
    <citation type="submission" date="2019-12" db="EMBL/GenBank/DDBJ databases">
        <title>Genome sequencing and annotation of Brassica cretica.</title>
        <authorList>
            <person name="Studholme D.J."/>
            <person name="Sarris P.F."/>
        </authorList>
    </citation>
    <scope>NUCLEOTIDE SEQUENCE</scope>
    <source>
        <strain evidence="1">PFS-102/07</strain>
        <tissue evidence="1">Leaf</tissue>
    </source>
</reference>
<name>A0A8S9IPJ3_BRACR</name>
<gene>
    <name evidence="1" type="ORF">F2Q70_00003818</name>
</gene>
<comment type="caution">
    <text evidence="1">The sequence shown here is derived from an EMBL/GenBank/DDBJ whole genome shotgun (WGS) entry which is preliminary data.</text>
</comment>
<dbReference type="AlphaFoldDB" id="A0A8S9IPJ3"/>
<evidence type="ECO:0000313" key="1">
    <source>
        <dbReference type="EMBL" id="KAF2571811.1"/>
    </source>
</evidence>
<accession>A0A8S9IPJ3</accession>